<evidence type="ECO:0000313" key="3">
    <source>
        <dbReference type="EMBL" id="BCJ99463.1"/>
    </source>
</evidence>
<evidence type="ECO:0000256" key="1">
    <source>
        <dbReference type="ARBA" id="ARBA00023125"/>
    </source>
</evidence>
<feature type="domain" description="HTH cro/C1-type" evidence="2">
    <location>
        <begin position="9"/>
        <end position="63"/>
    </location>
</feature>
<dbReference type="InterPro" id="IPR001387">
    <property type="entry name" value="Cro/C1-type_HTH"/>
</dbReference>
<proteinExistence type="predicted"/>
<dbReference type="AlphaFoldDB" id="A0A7I8DLY7"/>
<dbReference type="Gene3D" id="1.25.40.10">
    <property type="entry name" value="Tetratricopeptide repeat domain"/>
    <property type="match status" value="1"/>
</dbReference>
<gene>
    <name evidence="3" type="ORF">bsdcttw_25040</name>
</gene>
<sequence length="312" mass="36860">MEIKICNNIAKYRKENEITQAELAEYLGVSPQAVSKWEQEISIPDIYLIPKIAYFFNISIDTLFGTSNFDTTELLVSKYSAVRNDKNYKEAKEAIDALLDMNPEDLKALSLLCRLEHQRSLEYLHKSIKACEKLKHTAKDKDTYWENMASIQLMRENSLIGNYDFLNEYIQKFEENKTADNFNYFLLAITLSTDEQYKKALKKGKDYIDSFTFQEQLKIYPNLMEIAYSLEDFDYVRKCFDVIIKDTENKDQIFNAWWLLWKSHKSAGKEKEAEDCRKKLLNLLPAQNYNEYLYEEIERHLLGEGDKPEIIW</sequence>
<dbReference type="EMBL" id="AP023368">
    <property type="protein sequence ID" value="BCJ99463.1"/>
    <property type="molecule type" value="Genomic_DNA"/>
</dbReference>
<dbReference type="Proteomes" id="UP000515703">
    <property type="component" value="Chromosome"/>
</dbReference>
<dbReference type="Pfam" id="PF01381">
    <property type="entry name" value="HTH_3"/>
    <property type="match status" value="1"/>
</dbReference>
<name>A0A7I8DLY7_9FIRM</name>
<organism evidence="3 4">
    <name type="scientific">Anaerocolumna chitinilytica</name>
    <dbReference type="NCBI Taxonomy" id="1727145"/>
    <lineage>
        <taxon>Bacteria</taxon>
        <taxon>Bacillati</taxon>
        <taxon>Bacillota</taxon>
        <taxon>Clostridia</taxon>
        <taxon>Lachnospirales</taxon>
        <taxon>Lachnospiraceae</taxon>
        <taxon>Anaerocolumna</taxon>
    </lineage>
</organism>
<dbReference type="Gene3D" id="1.10.260.40">
    <property type="entry name" value="lambda repressor-like DNA-binding domains"/>
    <property type="match status" value="1"/>
</dbReference>
<dbReference type="SUPFAM" id="SSF47413">
    <property type="entry name" value="lambda repressor-like DNA-binding domains"/>
    <property type="match status" value="1"/>
</dbReference>
<dbReference type="CDD" id="cd00093">
    <property type="entry name" value="HTH_XRE"/>
    <property type="match status" value="1"/>
</dbReference>
<dbReference type="KEGG" id="acht:bsdcttw_25040"/>
<reference evidence="3 4" key="1">
    <citation type="submission" date="2020-08" db="EMBL/GenBank/DDBJ databases">
        <title>Draft genome sequencing of an Anaerocolumna strain isolated from anoxic soil subjected to BSD treatment.</title>
        <authorList>
            <person name="Uek A."/>
            <person name="Tonouchi A."/>
        </authorList>
    </citation>
    <scope>NUCLEOTIDE SEQUENCE [LARGE SCALE GENOMIC DNA]</scope>
    <source>
        <strain evidence="3 4">CTTW</strain>
    </source>
</reference>
<dbReference type="PANTHER" id="PTHR46558">
    <property type="entry name" value="TRACRIPTIONAL REGULATORY PROTEIN-RELATED-RELATED"/>
    <property type="match status" value="1"/>
</dbReference>
<dbReference type="PANTHER" id="PTHR46558:SF11">
    <property type="entry name" value="HTH-TYPE TRANSCRIPTIONAL REGULATOR XRE"/>
    <property type="match status" value="1"/>
</dbReference>
<reference evidence="3 4" key="2">
    <citation type="submission" date="2020-08" db="EMBL/GenBank/DDBJ databases">
        <authorList>
            <person name="Ueki A."/>
            <person name="Tonouchi A."/>
        </authorList>
    </citation>
    <scope>NUCLEOTIDE SEQUENCE [LARGE SCALE GENOMIC DNA]</scope>
    <source>
        <strain evidence="3 4">CTTW</strain>
    </source>
</reference>
<keyword evidence="1" id="KW-0238">DNA-binding</keyword>
<protein>
    <recommendedName>
        <fullName evidence="2">HTH cro/C1-type domain-containing protein</fullName>
    </recommendedName>
</protein>
<dbReference type="SMART" id="SM00530">
    <property type="entry name" value="HTH_XRE"/>
    <property type="match status" value="1"/>
</dbReference>
<evidence type="ECO:0000313" key="4">
    <source>
        <dbReference type="Proteomes" id="UP000515703"/>
    </source>
</evidence>
<dbReference type="GO" id="GO:0003677">
    <property type="term" value="F:DNA binding"/>
    <property type="evidence" value="ECO:0007669"/>
    <property type="project" value="UniProtKB-KW"/>
</dbReference>
<evidence type="ECO:0000259" key="2">
    <source>
        <dbReference type="PROSITE" id="PS50943"/>
    </source>
</evidence>
<dbReference type="RefSeq" id="WP_185255231.1">
    <property type="nucleotide sequence ID" value="NZ_AP023368.1"/>
</dbReference>
<dbReference type="InterPro" id="IPR011990">
    <property type="entry name" value="TPR-like_helical_dom_sf"/>
</dbReference>
<dbReference type="InterPro" id="IPR010982">
    <property type="entry name" value="Lambda_DNA-bd_dom_sf"/>
</dbReference>
<dbReference type="PROSITE" id="PS50943">
    <property type="entry name" value="HTH_CROC1"/>
    <property type="match status" value="1"/>
</dbReference>
<dbReference type="SUPFAM" id="SSF48452">
    <property type="entry name" value="TPR-like"/>
    <property type="match status" value="2"/>
</dbReference>
<keyword evidence="4" id="KW-1185">Reference proteome</keyword>
<accession>A0A7I8DLY7</accession>